<dbReference type="SUPFAM" id="SSF48498">
    <property type="entry name" value="Tetracyclin repressor-like, C-terminal domain"/>
    <property type="match status" value="1"/>
</dbReference>
<dbReference type="Gene3D" id="1.10.357.10">
    <property type="entry name" value="Tetracycline Repressor, domain 2"/>
    <property type="match status" value="1"/>
</dbReference>
<dbReference type="InterPro" id="IPR036271">
    <property type="entry name" value="Tet_transcr_reg_TetR-rel_C_sf"/>
</dbReference>
<organism evidence="4 5">
    <name type="scientific">Insolitispirillum peregrinum</name>
    <dbReference type="NCBI Taxonomy" id="80876"/>
    <lineage>
        <taxon>Bacteria</taxon>
        <taxon>Pseudomonadati</taxon>
        <taxon>Pseudomonadota</taxon>
        <taxon>Alphaproteobacteria</taxon>
        <taxon>Rhodospirillales</taxon>
        <taxon>Novispirillaceae</taxon>
        <taxon>Insolitispirillum</taxon>
    </lineage>
</organism>
<evidence type="ECO:0000256" key="2">
    <source>
        <dbReference type="PROSITE-ProRule" id="PRU00335"/>
    </source>
</evidence>
<dbReference type="STRING" id="80876.SAMN05421779_103200"/>
<dbReference type="GO" id="GO:0000976">
    <property type="term" value="F:transcription cis-regulatory region binding"/>
    <property type="evidence" value="ECO:0007669"/>
    <property type="project" value="TreeGrafter"/>
</dbReference>
<name>A0A1N7LA33_9PROT</name>
<dbReference type="AlphaFoldDB" id="A0A1N7LA33"/>
<sequence length="231" mass="24262">MARPGRREDGAATRQTILDAAGEVFAAKGFGQATGKEIAERAGTNSAAVNYYFGGIDGLYAEVLIEAHHRLLDYDLLKAMADAPGDPRQKLAQLLAGVFPAVLTPAASPWPLRVLGREMVTPSTAFPTLLEREILPKKQLMIGLVAAILGVPADHPAVPRCALAIMAPIALLVLAGPNVRAQLVPPAGFDDPAAVARHFQTFIAAGMAAVAADLAQDKDSIKTAGENRMEP</sequence>
<dbReference type="InterPro" id="IPR050109">
    <property type="entry name" value="HTH-type_TetR-like_transc_reg"/>
</dbReference>
<dbReference type="SUPFAM" id="SSF46689">
    <property type="entry name" value="Homeodomain-like"/>
    <property type="match status" value="1"/>
</dbReference>
<dbReference type="Proteomes" id="UP000185678">
    <property type="component" value="Unassembled WGS sequence"/>
</dbReference>
<reference evidence="4 5" key="1">
    <citation type="submission" date="2017-01" db="EMBL/GenBank/DDBJ databases">
        <authorList>
            <person name="Mah S.A."/>
            <person name="Swanson W.J."/>
            <person name="Moy G.W."/>
            <person name="Vacquier V.D."/>
        </authorList>
    </citation>
    <scope>NUCLEOTIDE SEQUENCE [LARGE SCALE GENOMIC DNA]</scope>
    <source>
        <strain evidence="4 5">DSM 11589</strain>
    </source>
</reference>
<dbReference type="PANTHER" id="PTHR30055:SF235">
    <property type="entry name" value="TRANSCRIPTIONAL REGULATORY PROTEIN"/>
    <property type="match status" value="1"/>
</dbReference>
<proteinExistence type="predicted"/>
<evidence type="ECO:0000256" key="1">
    <source>
        <dbReference type="ARBA" id="ARBA00023125"/>
    </source>
</evidence>
<dbReference type="Pfam" id="PF09209">
    <property type="entry name" value="CecR_C"/>
    <property type="match status" value="1"/>
</dbReference>
<dbReference type="GO" id="GO:0003700">
    <property type="term" value="F:DNA-binding transcription factor activity"/>
    <property type="evidence" value="ECO:0007669"/>
    <property type="project" value="TreeGrafter"/>
</dbReference>
<dbReference type="InterPro" id="IPR009057">
    <property type="entry name" value="Homeodomain-like_sf"/>
</dbReference>
<feature type="domain" description="HTH tetR-type" evidence="3">
    <location>
        <begin position="11"/>
        <end position="71"/>
    </location>
</feature>
<dbReference type="RefSeq" id="WP_076399833.1">
    <property type="nucleotide sequence ID" value="NZ_FTOA01000003.1"/>
</dbReference>
<protein>
    <submittedName>
        <fullName evidence="4">Transcriptional regulator, TetR family</fullName>
    </submittedName>
</protein>
<dbReference type="EMBL" id="FTOA01000003">
    <property type="protein sequence ID" value="SIS70706.1"/>
    <property type="molecule type" value="Genomic_DNA"/>
</dbReference>
<dbReference type="PRINTS" id="PR00455">
    <property type="entry name" value="HTHTETR"/>
</dbReference>
<dbReference type="Gene3D" id="1.10.10.60">
    <property type="entry name" value="Homeodomain-like"/>
    <property type="match status" value="1"/>
</dbReference>
<dbReference type="OrthoDB" id="9802802at2"/>
<gene>
    <name evidence="4" type="ORF">SAMN05421779_103200</name>
</gene>
<dbReference type="PANTHER" id="PTHR30055">
    <property type="entry name" value="HTH-TYPE TRANSCRIPTIONAL REGULATOR RUTR"/>
    <property type="match status" value="1"/>
</dbReference>
<evidence type="ECO:0000313" key="5">
    <source>
        <dbReference type="Proteomes" id="UP000185678"/>
    </source>
</evidence>
<evidence type="ECO:0000259" key="3">
    <source>
        <dbReference type="PROSITE" id="PS50977"/>
    </source>
</evidence>
<dbReference type="InterPro" id="IPR015292">
    <property type="entry name" value="Tscrpt_reg_YbiH_C"/>
</dbReference>
<keyword evidence="1 2" id="KW-0238">DNA-binding</keyword>
<evidence type="ECO:0000313" key="4">
    <source>
        <dbReference type="EMBL" id="SIS70706.1"/>
    </source>
</evidence>
<dbReference type="PROSITE" id="PS50977">
    <property type="entry name" value="HTH_TETR_2"/>
    <property type="match status" value="1"/>
</dbReference>
<accession>A0A1N7LA33</accession>
<feature type="DNA-binding region" description="H-T-H motif" evidence="2">
    <location>
        <begin position="34"/>
        <end position="53"/>
    </location>
</feature>
<keyword evidence="5" id="KW-1185">Reference proteome</keyword>
<dbReference type="Pfam" id="PF00440">
    <property type="entry name" value="TetR_N"/>
    <property type="match status" value="1"/>
</dbReference>
<dbReference type="InterPro" id="IPR001647">
    <property type="entry name" value="HTH_TetR"/>
</dbReference>